<accession>A0A6A5VQA9</accession>
<dbReference type="AlphaFoldDB" id="A0A6A5VQA9"/>
<sequence length="54" mass="6285">MLERARFRVLLTITTTILSLNRALAWTLYATRLTYNVSISYTLTSCIIRSFSIR</sequence>
<gene>
    <name evidence="1" type="ORF">BU23DRAFT_642202</name>
</gene>
<name>A0A6A5VQA9_9PLEO</name>
<evidence type="ECO:0000313" key="2">
    <source>
        <dbReference type="Proteomes" id="UP000800036"/>
    </source>
</evidence>
<protein>
    <submittedName>
        <fullName evidence="1">Uncharacterized protein</fullName>
    </submittedName>
</protein>
<evidence type="ECO:0000313" key="1">
    <source>
        <dbReference type="EMBL" id="KAF1979145.1"/>
    </source>
</evidence>
<keyword evidence="2" id="KW-1185">Reference proteome</keyword>
<dbReference type="EMBL" id="ML976658">
    <property type="protein sequence ID" value="KAF1979145.1"/>
    <property type="molecule type" value="Genomic_DNA"/>
</dbReference>
<reference evidence="1" key="1">
    <citation type="journal article" date="2020" name="Stud. Mycol.">
        <title>101 Dothideomycetes genomes: a test case for predicting lifestyles and emergence of pathogens.</title>
        <authorList>
            <person name="Haridas S."/>
            <person name="Albert R."/>
            <person name="Binder M."/>
            <person name="Bloem J."/>
            <person name="Labutti K."/>
            <person name="Salamov A."/>
            <person name="Andreopoulos B."/>
            <person name="Baker S."/>
            <person name="Barry K."/>
            <person name="Bills G."/>
            <person name="Bluhm B."/>
            <person name="Cannon C."/>
            <person name="Castanera R."/>
            <person name="Culley D."/>
            <person name="Daum C."/>
            <person name="Ezra D."/>
            <person name="Gonzalez J."/>
            <person name="Henrissat B."/>
            <person name="Kuo A."/>
            <person name="Liang C."/>
            <person name="Lipzen A."/>
            <person name="Lutzoni F."/>
            <person name="Magnuson J."/>
            <person name="Mondo S."/>
            <person name="Nolan M."/>
            <person name="Ohm R."/>
            <person name="Pangilinan J."/>
            <person name="Park H.-J."/>
            <person name="Ramirez L."/>
            <person name="Alfaro M."/>
            <person name="Sun H."/>
            <person name="Tritt A."/>
            <person name="Yoshinaga Y."/>
            <person name="Zwiers L.-H."/>
            <person name="Turgeon B."/>
            <person name="Goodwin S."/>
            <person name="Spatafora J."/>
            <person name="Crous P."/>
            <person name="Grigoriev I."/>
        </authorList>
    </citation>
    <scope>NUCLEOTIDE SEQUENCE</scope>
    <source>
        <strain evidence="1">CBS 107.79</strain>
    </source>
</reference>
<dbReference type="Proteomes" id="UP000800036">
    <property type="component" value="Unassembled WGS sequence"/>
</dbReference>
<proteinExistence type="predicted"/>
<organism evidence="1 2">
    <name type="scientific">Bimuria novae-zelandiae CBS 107.79</name>
    <dbReference type="NCBI Taxonomy" id="1447943"/>
    <lineage>
        <taxon>Eukaryota</taxon>
        <taxon>Fungi</taxon>
        <taxon>Dikarya</taxon>
        <taxon>Ascomycota</taxon>
        <taxon>Pezizomycotina</taxon>
        <taxon>Dothideomycetes</taxon>
        <taxon>Pleosporomycetidae</taxon>
        <taxon>Pleosporales</taxon>
        <taxon>Massarineae</taxon>
        <taxon>Didymosphaeriaceae</taxon>
        <taxon>Bimuria</taxon>
    </lineage>
</organism>